<keyword evidence="1" id="KW-1133">Transmembrane helix</keyword>
<dbReference type="EMBL" id="CP036525">
    <property type="protein sequence ID" value="QDT03337.1"/>
    <property type="molecule type" value="Genomic_DNA"/>
</dbReference>
<protein>
    <submittedName>
        <fullName evidence="2">Uncharacterized protein</fullName>
    </submittedName>
</protein>
<evidence type="ECO:0000256" key="1">
    <source>
        <dbReference type="SAM" id="Phobius"/>
    </source>
</evidence>
<accession>A0A517N872</accession>
<evidence type="ECO:0000313" key="2">
    <source>
        <dbReference type="EMBL" id="QDT03337.1"/>
    </source>
</evidence>
<name>A0A517N872_9BACT</name>
<sequence>MARCKTKRGLAIAFLVGGAATLLGITGWHFYRVRLCDRLLGKIDQLASYPPSETSDLIE</sequence>
<dbReference type="Proteomes" id="UP000318538">
    <property type="component" value="Chromosome"/>
</dbReference>
<organism evidence="2 3">
    <name type="scientific">Rubripirellula lacrimiformis</name>
    <dbReference type="NCBI Taxonomy" id="1930273"/>
    <lineage>
        <taxon>Bacteria</taxon>
        <taxon>Pseudomonadati</taxon>
        <taxon>Planctomycetota</taxon>
        <taxon>Planctomycetia</taxon>
        <taxon>Pirellulales</taxon>
        <taxon>Pirellulaceae</taxon>
        <taxon>Rubripirellula</taxon>
    </lineage>
</organism>
<feature type="transmembrane region" description="Helical" evidence="1">
    <location>
        <begin position="12"/>
        <end position="31"/>
    </location>
</feature>
<keyword evidence="1" id="KW-0812">Transmembrane</keyword>
<dbReference type="AlphaFoldDB" id="A0A517N872"/>
<gene>
    <name evidence="2" type="ORF">K227x_17190</name>
</gene>
<keyword evidence="3" id="KW-1185">Reference proteome</keyword>
<evidence type="ECO:0000313" key="3">
    <source>
        <dbReference type="Proteomes" id="UP000318538"/>
    </source>
</evidence>
<reference evidence="2 3" key="1">
    <citation type="submission" date="2019-02" db="EMBL/GenBank/DDBJ databases">
        <title>Deep-cultivation of Planctomycetes and their phenomic and genomic characterization uncovers novel biology.</title>
        <authorList>
            <person name="Wiegand S."/>
            <person name="Jogler M."/>
            <person name="Boedeker C."/>
            <person name="Pinto D."/>
            <person name="Vollmers J."/>
            <person name="Rivas-Marin E."/>
            <person name="Kohn T."/>
            <person name="Peeters S.H."/>
            <person name="Heuer A."/>
            <person name="Rast P."/>
            <person name="Oberbeckmann S."/>
            <person name="Bunk B."/>
            <person name="Jeske O."/>
            <person name="Meyerdierks A."/>
            <person name="Storesund J.E."/>
            <person name="Kallscheuer N."/>
            <person name="Luecker S."/>
            <person name="Lage O.M."/>
            <person name="Pohl T."/>
            <person name="Merkel B.J."/>
            <person name="Hornburger P."/>
            <person name="Mueller R.-W."/>
            <person name="Bruemmer F."/>
            <person name="Labrenz M."/>
            <person name="Spormann A.M."/>
            <person name="Op den Camp H."/>
            <person name="Overmann J."/>
            <person name="Amann R."/>
            <person name="Jetten M.S.M."/>
            <person name="Mascher T."/>
            <person name="Medema M.H."/>
            <person name="Devos D.P."/>
            <person name="Kaster A.-K."/>
            <person name="Ovreas L."/>
            <person name="Rohde M."/>
            <person name="Galperin M.Y."/>
            <person name="Jogler C."/>
        </authorList>
    </citation>
    <scope>NUCLEOTIDE SEQUENCE [LARGE SCALE GENOMIC DNA]</scope>
    <source>
        <strain evidence="2 3">K22_7</strain>
    </source>
</reference>
<proteinExistence type="predicted"/>
<keyword evidence="1" id="KW-0472">Membrane</keyword>
<dbReference type="KEGG" id="rlc:K227x_17190"/>